<dbReference type="InterPro" id="IPR003439">
    <property type="entry name" value="ABC_transporter-like_ATP-bd"/>
</dbReference>
<dbReference type="PROSITE" id="PS50893">
    <property type="entry name" value="ABC_TRANSPORTER_2"/>
    <property type="match status" value="1"/>
</dbReference>
<gene>
    <name evidence="10" type="ORF">SAMN05216266_105196</name>
</gene>
<organism evidence="10 11">
    <name type="scientific">Amycolatopsis marina</name>
    <dbReference type="NCBI Taxonomy" id="490629"/>
    <lineage>
        <taxon>Bacteria</taxon>
        <taxon>Bacillati</taxon>
        <taxon>Actinomycetota</taxon>
        <taxon>Actinomycetes</taxon>
        <taxon>Pseudonocardiales</taxon>
        <taxon>Pseudonocardiaceae</taxon>
        <taxon>Amycolatopsis</taxon>
    </lineage>
</organism>
<dbReference type="EMBL" id="FOKG01000005">
    <property type="protein sequence ID" value="SFB14371.1"/>
    <property type="molecule type" value="Genomic_DNA"/>
</dbReference>
<sequence>MAVIEIEGLRKSYGGSAAVDGLSFTVEEGEIFGIVGPNGAGKTTTVECIEGIRVPNAGRVSVLGLDPHRDRARLRRLVGVQLQHGALPGQLRVGEALALYRSFYRDSADPERLLADLGLADKRRTAFDDLSGGQAQRLSIALALIGKPRIAVLDELTTGLDPQARRDTWQLIEEIRDTGVTVLLVTHFMEEAQRLCDRIAIIDHGRLVALDTPDGLIARAGLPRRVRFRAAGGFDDSLLASLPEVTTVATERGETEVTGTGDLLQAVSSALVHHGIAATETRLETTSLDDAFLALTGRGLSATEQETTR</sequence>
<evidence type="ECO:0000256" key="6">
    <source>
        <dbReference type="ARBA" id="ARBA00022967"/>
    </source>
</evidence>
<dbReference type="Pfam" id="PF00005">
    <property type="entry name" value="ABC_tran"/>
    <property type="match status" value="1"/>
</dbReference>
<dbReference type="InterPro" id="IPR003593">
    <property type="entry name" value="AAA+_ATPase"/>
</dbReference>
<accession>A0A1I0YMD7</accession>
<evidence type="ECO:0000313" key="10">
    <source>
        <dbReference type="EMBL" id="SFB14371.1"/>
    </source>
</evidence>
<keyword evidence="2" id="KW-0813">Transport</keyword>
<keyword evidence="5 10" id="KW-0067">ATP-binding</keyword>
<keyword evidence="6" id="KW-1278">Translocase</keyword>
<dbReference type="GO" id="GO:0016887">
    <property type="term" value="F:ATP hydrolysis activity"/>
    <property type="evidence" value="ECO:0007669"/>
    <property type="project" value="InterPro"/>
</dbReference>
<evidence type="ECO:0000313" key="11">
    <source>
        <dbReference type="Proteomes" id="UP000243799"/>
    </source>
</evidence>
<keyword evidence="3" id="KW-1003">Cell membrane</keyword>
<evidence type="ECO:0000256" key="2">
    <source>
        <dbReference type="ARBA" id="ARBA00022448"/>
    </source>
</evidence>
<dbReference type="PANTHER" id="PTHR42711:SF16">
    <property type="entry name" value="ABC TRANSPORTER ATP-BINDING PROTEIN"/>
    <property type="match status" value="1"/>
</dbReference>
<dbReference type="OrthoDB" id="9804819at2"/>
<evidence type="ECO:0000256" key="3">
    <source>
        <dbReference type="ARBA" id="ARBA00022475"/>
    </source>
</evidence>
<evidence type="ECO:0000256" key="8">
    <source>
        <dbReference type="ARBA" id="ARBA00023251"/>
    </source>
</evidence>
<dbReference type="InterPro" id="IPR050763">
    <property type="entry name" value="ABC_transporter_ATP-binding"/>
</dbReference>
<dbReference type="PANTHER" id="PTHR42711">
    <property type="entry name" value="ABC TRANSPORTER ATP-BINDING PROTEIN"/>
    <property type="match status" value="1"/>
</dbReference>
<dbReference type="SUPFAM" id="SSF52540">
    <property type="entry name" value="P-loop containing nucleoside triphosphate hydrolases"/>
    <property type="match status" value="1"/>
</dbReference>
<dbReference type="GO" id="GO:0005524">
    <property type="term" value="F:ATP binding"/>
    <property type="evidence" value="ECO:0007669"/>
    <property type="project" value="UniProtKB-KW"/>
</dbReference>
<dbReference type="SMART" id="SM00382">
    <property type="entry name" value="AAA"/>
    <property type="match status" value="1"/>
</dbReference>
<dbReference type="RefSeq" id="WP_091672451.1">
    <property type="nucleotide sequence ID" value="NZ_FOKG01000005.1"/>
</dbReference>
<keyword evidence="11" id="KW-1185">Reference proteome</keyword>
<protein>
    <submittedName>
        <fullName evidence="10">ABC-2 type transport system ATP-binding protein</fullName>
    </submittedName>
</protein>
<dbReference type="STRING" id="490629.SAMN05216266_105196"/>
<proteinExistence type="predicted"/>
<evidence type="ECO:0000256" key="1">
    <source>
        <dbReference type="ARBA" id="ARBA00004202"/>
    </source>
</evidence>
<dbReference type="PROSITE" id="PS00211">
    <property type="entry name" value="ABC_TRANSPORTER_1"/>
    <property type="match status" value="1"/>
</dbReference>
<dbReference type="InterPro" id="IPR027417">
    <property type="entry name" value="P-loop_NTPase"/>
</dbReference>
<dbReference type="GO" id="GO:0046677">
    <property type="term" value="P:response to antibiotic"/>
    <property type="evidence" value="ECO:0007669"/>
    <property type="project" value="UniProtKB-KW"/>
</dbReference>
<dbReference type="CDD" id="cd03230">
    <property type="entry name" value="ABC_DR_subfamily_A"/>
    <property type="match status" value="1"/>
</dbReference>
<keyword evidence="7" id="KW-0472">Membrane</keyword>
<evidence type="ECO:0000256" key="4">
    <source>
        <dbReference type="ARBA" id="ARBA00022741"/>
    </source>
</evidence>
<dbReference type="GO" id="GO:0005886">
    <property type="term" value="C:plasma membrane"/>
    <property type="evidence" value="ECO:0007669"/>
    <property type="project" value="UniProtKB-SubCell"/>
</dbReference>
<dbReference type="Gene3D" id="3.40.50.300">
    <property type="entry name" value="P-loop containing nucleotide triphosphate hydrolases"/>
    <property type="match status" value="1"/>
</dbReference>
<name>A0A1I0YMD7_9PSEU</name>
<dbReference type="InterPro" id="IPR017871">
    <property type="entry name" value="ABC_transporter-like_CS"/>
</dbReference>
<comment type="subcellular location">
    <subcellularLocation>
        <location evidence="1">Cell membrane</location>
        <topology evidence="1">Peripheral membrane protein</topology>
    </subcellularLocation>
</comment>
<dbReference type="Proteomes" id="UP000243799">
    <property type="component" value="Unassembled WGS sequence"/>
</dbReference>
<dbReference type="AlphaFoldDB" id="A0A1I0YMD7"/>
<reference evidence="11" key="1">
    <citation type="submission" date="2016-10" db="EMBL/GenBank/DDBJ databases">
        <authorList>
            <person name="Varghese N."/>
            <person name="Submissions S."/>
        </authorList>
    </citation>
    <scope>NUCLEOTIDE SEQUENCE [LARGE SCALE GENOMIC DNA]</scope>
    <source>
        <strain evidence="11">CGMCC 4.3568</strain>
    </source>
</reference>
<keyword evidence="4" id="KW-0547">Nucleotide-binding</keyword>
<evidence type="ECO:0000259" key="9">
    <source>
        <dbReference type="PROSITE" id="PS50893"/>
    </source>
</evidence>
<evidence type="ECO:0000256" key="5">
    <source>
        <dbReference type="ARBA" id="ARBA00022840"/>
    </source>
</evidence>
<dbReference type="FunFam" id="3.40.50.300:FF:000589">
    <property type="entry name" value="ABC transporter, ATP-binding subunit"/>
    <property type="match status" value="1"/>
</dbReference>
<keyword evidence="8" id="KW-0046">Antibiotic resistance</keyword>
<evidence type="ECO:0000256" key="7">
    <source>
        <dbReference type="ARBA" id="ARBA00023136"/>
    </source>
</evidence>
<feature type="domain" description="ABC transporter" evidence="9">
    <location>
        <begin position="4"/>
        <end position="229"/>
    </location>
</feature>